<dbReference type="InterPro" id="IPR036188">
    <property type="entry name" value="FAD/NAD-bd_sf"/>
</dbReference>
<dbReference type="GO" id="GO:0016614">
    <property type="term" value="F:oxidoreductase activity, acting on CH-OH group of donors"/>
    <property type="evidence" value="ECO:0007669"/>
    <property type="project" value="InterPro"/>
</dbReference>
<dbReference type="EMBL" id="CVMT01000004">
    <property type="protein sequence ID" value="CRG88393.1"/>
    <property type="molecule type" value="Genomic_DNA"/>
</dbReference>
<dbReference type="OMA" id="HGCSWWH"/>
<reference evidence="6 7" key="1">
    <citation type="submission" date="2015-04" db="EMBL/GenBank/DDBJ databases">
        <authorList>
            <person name="Syromyatnikov M.Y."/>
            <person name="Popov V.N."/>
        </authorList>
    </citation>
    <scope>NUCLEOTIDE SEQUENCE [LARGE SCALE GENOMIC DNA]</scope>
    <source>
        <strain evidence="6">WF-38-12</strain>
    </source>
</reference>
<gene>
    <name evidence="6" type="ORF">PISL3812_05423</name>
</gene>
<organism evidence="6 7">
    <name type="scientific">Talaromyces islandicus</name>
    <name type="common">Penicillium islandicum</name>
    <dbReference type="NCBI Taxonomy" id="28573"/>
    <lineage>
        <taxon>Eukaryota</taxon>
        <taxon>Fungi</taxon>
        <taxon>Dikarya</taxon>
        <taxon>Ascomycota</taxon>
        <taxon>Pezizomycotina</taxon>
        <taxon>Eurotiomycetes</taxon>
        <taxon>Eurotiomycetidae</taxon>
        <taxon>Eurotiales</taxon>
        <taxon>Trichocomaceae</taxon>
        <taxon>Talaromyces</taxon>
        <taxon>Talaromyces sect. Islandici</taxon>
    </lineage>
</organism>
<feature type="domain" description="Glucose-methanol-choline oxidoreductase N-terminal" evidence="4">
    <location>
        <begin position="43"/>
        <end position="365"/>
    </location>
</feature>
<evidence type="ECO:0000259" key="5">
    <source>
        <dbReference type="Pfam" id="PF05199"/>
    </source>
</evidence>
<dbReference type="Gene3D" id="3.50.50.60">
    <property type="entry name" value="FAD/NAD(P)-binding domain"/>
    <property type="match status" value="1"/>
</dbReference>
<keyword evidence="2" id="KW-0325">Glycoprotein</keyword>
<feature type="active site" description="Proton acceptor" evidence="3">
    <location>
        <position position="604"/>
    </location>
</feature>
<dbReference type="PANTHER" id="PTHR11552:SF138">
    <property type="entry name" value="DEHYDROGENASE PKFF-RELATED"/>
    <property type="match status" value="1"/>
</dbReference>
<evidence type="ECO:0008006" key="8">
    <source>
        <dbReference type="Google" id="ProtNLM"/>
    </source>
</evidence>
<evidence type="ECO:0000313" key="7">
    <source>
        <dbReference type="Proteomes" id="UP000054383"/>
    </source>
</evidence>
<dbReference type="STRING" id="28573.A0A0U1LYJ0"/>
<evidence type="ECO:0000256" key="3">
    <source>
        <dbReference type="PIRSR" id="PIRSR000137-1"/>
    </source>
</evidence>
<dbReference type="SUPFAM" id="SSF54373">
    <property type="entry name" value="FAD-linked reductases, C-terminal domain"/>
    <property type="match status" value="1"/>
</dbReference>
<dbReference type="Pfam" id="PF05199">
    <property type="entry name" value="GMC_oxred_C"/>
    <property type="match status" value="1"/>
</dbReference>
<comment type="similarity">
    <text evidence="1">Belongs to the GMC oxidoreductase family.</text>
</comment>
<dbReference type="AlphaFoldDB" id="A0A0U1LYJ0"/>
<feature type="domain" description="Glucose-methanol-choline oxidoreductase C-terminal" evidence="5">
    <location>
        <begin position="479"/>
        <end position="613"/>
    </location>
</feature>
<dbReference type="GO" id="GO:0050660">
    <property type="term" value="F:flavin adenine dinucleotide binding"/>
    <property type="evidence" value="ECO:0007669"/>
    <property type="project" value="InterPro"/>
</dbReference>
<evidence type="ECO:0000256" key="1">
    <source>
        <dbReference type="ARBA" id="ARBA00010790"/>
    </source>
</evidence>
<feature type="active site" description="Proton donor" evidence="3">
    <location>
        <position position="560"/>
    </location>
</feature>
<dbReference type="Pfam" id="PF00732">
    <property type="entry name" value="GMC_oxred_N"/>
    <property type="match status" value="1"/>
</dbReference>
<dbReference type="Proteomes" id="UP000054383">
    <property type="component" value="Unassembled WGS sequence"/>
</dbReference>
<dbReference type="SUPFAM" id="SSF51905">
    <property type="entry name" value="FAD/NAD(P)-binding domain"/>
    <property type="match status" value="1"/>
</dbReference>
<dbReference type="InterPro" id="IPR000172">
    <property type="entry name" value="GMC_OxRdtase_N"/>
</dbReference>
<dbReference type="GO" id="GO:0044550">
    <property type="term" value="P:secondary metabolite biosynthetic process"/>
    <property type="evidence" value="ECO:0007669"/>
    <property type="project" value="TreeGrafter"/>
</dbReference>
<dbReference type="InterPro" id="IPR007867">
    <property type="entry name" value="GMC_OxRtase_C"/>
</dbReference>
<sequence length="628" mass="67730">MHVSASKLLAVCLPAVHGYYVEQLFGQGLIGSHFGIPFFNVTFDYIVVGGGTAGLTIATRLAENTSYSIAVIEAGGFPEMDNGNLSSIPGFNSYWVGKDPVIRNPLIDWGVHTMPIQGMGNRSMQYASGKTFGGGSSRNSMTYHRQVTGPTVGSLQAWADAVNDQSYVWSKMLPFFKRSPEFQRPDIYVRPDNATVTWNESSFEAGGGPLKVGFPNWSNAYSTYAKPALLELGLNESIDLNSGVLDGFQYTTITMDAKTQTRSSAESSFLRQALLTTTNLAIYQSTLAKKIIFDQDKKATGVVVDTAGVQYTLSAAKEVIVSAGTFRSPQLLMVAGIGPANILSQHSIPIVKELPGVGQNMQDHVLFGISYAVNVITHSALERSDFALDQLTNYLVNRTGILTNTASEFIGFGKFPTSMRNVLSNDTLAGLANFPDDWPELEYIFADGYGGTLNDFTEGSPTDRRNYATVSIGLEAIFSKGNVTLNSTDTAVNPIVNPNLLGDPRDRDMAVLAFKRARQIADTKSLQKIILGDEVYPGKSATTDRDIISFLESSANTIYHASCTCKMGASNDTMAVVDSKGRVFGVKSLRVADASAFALLPPGHPTSVVHALAEKIANDILKSDELNS</sequence>
<name>A0A0U1LYJ0_TALIS</name>
<dbReference type="InterPro" id="IPR012132">
    <property type="entry name" value="GMC_OxRdtase"/>
</dbReference>
<proteinExistence type="inferred from homology"/>
<accession>A0A0U1LYJ0</accession>
<evidence type="ECO:0000256" key="2">
    <source>
        <dbReference type="ARBA" id="ARBA00023180"/>
    </source>
</evidence>
<dbReference type="PIRSF" id="PIRSF000137">
    <property type="entry name" value="Alcohol_oxidase"/>
    <property type="match status" value="1"/>
</dbReference>
<dbReference type="PANTHER" id="PTHR11552">
    <property type="entry name" value="GLUCOSE-METHANOL-CHOLINE GMC OXIDOREDUCTASE"/>
    <property type="match status" value="1"/>
</dbReference>
<keyword evidence="7" id="KW-1185">Reference proteome</keyword>
<protein>
    <recommendedName>
        <fullName evidence="8">Versicolorin B synthase</fullName>
    </recommendedName>
</protein>
<evidence type="ECO:0000259" key="4">
    <source>
        <dbReference type="Pfam" id="PF00732"/>
    </source>
</evidence>
<dbReference type="OrthoDB" id="269227at2759"/>
<dbReference type="Gene3D" id="3.30.560.10">
    <property type="entry name" value="Glucose Oxidase, domain 3"/>
    <property type="match status" value="1"/>
</dbReference>
<evidence type="ECO:0000313" key="6">
    <source>
        <dbReference type="EMBL" id="CRG88393.1"/>
    </source>
</evidence>